<protein>
    <recommendedName>
        <fullName evidence="1">VWFA domain-containing protein</fullName>
    </recommendedName>
</protein>
<reference evidence="2 3" key="1">
    <citation type="submission" date="2019-04" db="EMBL/GenBank/DDBJ databases">
        <title>Friends and foes A comparative genomics study of 23 Aspergillus species from section Flavi.</title>
        <authorList>
            <consortium name="DOE Joint Genome Institute"/>
            <person name="Kjaerbolling I."/>
            <person name="Vesth T."/>
            <person name="Frisvad J.C."/>
            <person name="Nybo J.L."/>
            <person name="Theobald S."/>
            <person name="Kildgaard S."/>
            <person name="Isbrandt T."/>
            <person name="Kuo A."/>
            <person name="Sato A."/>
            <person name="Lyhne E.K."/>
            <person name="Kogle M.E."/>
            <person name="Wiebenga A."/>
            <person name="Kun R.S."/>
            <person name="Lubbers R.J."/>
            <person name="Makela M.R."/>
            <person name="Barry K."/>
            <person name="Chovatia M."/>
            <person name="Clum A."/>
            <person name="Daum C."/>
            <person name="Haridas S."/>
            <person name="He G."/>
            <person name="LaButti K."/>
            <person name="Lipzen A."/>
            <person name="Mondo S."/>
            <person name="Riley R."/>
            <person name="Salamov A."/>
            <person name="Simmons B.A."/>
            <person name="Magnuson J.K."/>
            <person name="Henrissat B."/>
            <person name="Mortensen U.H."/>
            <person name="Larsen T.O."/>
            <person name="Devries R.P."/>
            <person name="Grigoriev I.V."/>
            <person name="Machida M."/>
            <person name="Baker S.E."/>
            <person name="Andersen M.R."/>
        </authorList>
    </citation>
    <scope>NUCLEOTIDE SEQUENCE [LARGE SCALE GENOMIC DNA]</scope>
    <source>
        <strain evidence="2 3">CBS 117626</strain>
    </source>
</reference>
<dbReference type="AlphaFoldDB" id="A0A5N6UTF6"/>
<dbReference type="PANTHER" id="PTHR34706:SF1">
    <property type="entry name" value="VWFA DOMAIN-CONTAINING PROTEIN"/>
    <property type="match status" value="1"/>
</dbReference>
<dbReference type="Pfam" id="PF00092">
    <property type="entry name" value="VWA"/>
    <property type="match status" value="1"/>
</dbReference>
<dbReference type="SUPFAM" id="SSF53300">
    <property type="entry name" value="vWA-like"/>
    <property type="match status" value="1"/>
</dbReference>
<evidence type="ECO:0000313" key="3">
    <source>
        <dbReference type="Proteomes" id="UP000326950"/>
    </source>
</evidence>
<feature type="domain" description="VWFA" evidence="1">
    <location>
        <begin position="38"/>
        <end position="246"/>
    </location>
</feature>
<name>A0A5N6UTF6_ASPTM</name>
<dbReference type="OrthoDB" id="2142040at2759"/>
<evidence type="ECO:0000313" key="2">
    <source>
        <dbReference type="EMBL" id="KAE8161916.1"/>
    </source>
</evidence>
<dbReference type="Proteomes" id="UP000326950">
    <property type="component" value="Unassembled WGS sequence"/>
</dbReference>
<sequence>MPPSRTEPISHELFPGIRSSVQRMRNPETDYALLRRFDTIFLIDDSSSMRGQNWQETLDALVNISPICTRHDPDGVDIYFLKHRNPTDTQGAFRMVTTPQSVENIFGSVYPHGDTPIGARLKQILQPYMENLAESLRHGGTDTDSISTVRPINIIVITDGKPTDRLEDDLVATIVATAKKLDEWHADEWQVGIQFFQVGHDKNVTKYLEYLDDSLSEKHGVRDMIDTVTWDKDPGELSADTILKVVLGAVDRRYDRQRVRSSF</sequence>
<proteinExistence type="predicted"/>
<dbReference type="InterPro" id="IPR002035">
    <property type="entry name" value="VWF_A"/>
</dbReference>
<evidence type="ECO:0000259" key="1">
    <source>
        <dbReference type="PROSITE" id="PS50234"/>
    </source>
</evidence>
<dbReference type="InterPro" id="IPR036465">
    <property type="entry name" value="vWFA_dom_sf"/>
</dbReference>
<keyword evidence="3" id="KW-1185">Reference proteome</keyword>
<dbReference type="SMART" id="SM00327">
    <property type="entry name" value="VWA"/>
    <property type="match status" value="1"/>
</dbReference>
<gene>
    <name evidence="2" type="ORF">BDV40DRAFT_300844</name>
</gene>
<dbReference type="PROSITE" id="PS50234">
    <property type="entry name" value="VWFA"/>
    <property type="match status" value="1"/>
</dbReference>
<dbReference type="Gene3D" id="3.40.50.410">
    <property type="entry name" value="von Willebrand factor, type A domain"/>
    <property type="match status" value="1"/>
</dbReference>
<accession>A0A5N6UTF6</accession>
<dbReference type="PANTHER" id="PTHR34706">
    <property type="entry name" value="SLR1338 PROTEIN"/>
    <property type="match status" value="1"/>
</dbReference>
<organism evidence="2 3">
    <name type="scientific">Aspergillus tamarii</name>
    <dbReference type="NCBI Taxonomy" id="41984"/>
    <lineage>
        <taxon>Eukaryota</taxon>
        <taxon>Fungi</taxon>
        <taxon>Dikarya</taxon>
        <taxon>Ascomycota</taxon>
        <taxon>Pezizomycotina</taxon>
        <taxon>Eurotiomycetes</taxon>
        <taxon>Eurotiomycetidae</taxon>
        <taxon>Eurotiales</taxon>
        <taxon>Aspergillaceae</taxon>
        <taxon>Aspergillus</taxon>
        <taxon>Aspergillus subgen. Circumdati</taxon>
    </lineage>
</organism>
<dbReference type="EMBL" id="ML738635">
    <property type="protein sequence ID" value="KAE8161916.1"/>
    <property type="molecule type" value="Genomic_DNA"/>
</dbReference>